<reference evidence="1" key="2">
    <citation type="journal article" date="2015" name="Fish Shellfish Immunol.">
        <title>Early steps in the European eel (Anguilla anguilla)-Vibrio vulnificus interaction in the gills: Role of the RtxA13 toxin.</title>
        <authorList>
            <person name="Callol A."/>
            <person name="Pajuelo D."/>
            <person name="Ebbesson L."/>
            <person name="Teles M."/>
            <person name="MacKenzie S."/>
            <person name="Amaro C."/>
        </authorList>
    </citation>
    <scope>NUCLEOTIDE SEQUENCE</scope>
</reference>
<protein>
    <submittedName>
        <fullName evidence="1">Uncharacterized protein</fullName>
    </submittedName>
</protein>
<dbReference type="EMBL" id="GBXM01027414">
    <property type="protein sequence ID" value="JAH81163.1"/>
    <property type="molecule type" value="Transcribed_RNA"/>
</dbReference>
<sequence>MTNCLWQAYENAKRSVTCDVLFLLEFHINNTLVVRSKNSTRNLLFNTVSF</sequence>
<evidence type="ECO:0000313" key="1">
    <source>
        <dbReference type="EMBL" id="JAH81163.1"/>
    </source>
</evidence>
<dbReference type="AlphaFoldDB" id="A0A0E9VV74"/>
<organism evidence="1">
    <name type="scientific">Anguilla anguilla</name>
    <name type="common">European freshwater eel</name>
    <name type="synonym">Muraena anguilla</name>
    <dbReference type="NCBI Taxonomy" id="7936"/>
    <lineage>
        <taxon>Eukaryota</taxon>
        <taxon>Metazoa</taxon>
        <taxon>Chordata</taxon>
        <taxon>Craniata</taxon>
        <taxon>Vertebrata</taxon>
        <taxon>Euteleostomi</taxon>
        <taxon>Actinopterygii</taxon>
        <taxon>Neopterygii</taxon>
        <taxon>Teleostei</taxon>
        <taxon>Anguilliformes</taxon>
        <taxon>Anguillidae</taxon>
        <taxon>Anguilla</taxon>
    </lineage>
</organism>
<proteinExistence type="predicted"/>
<accession>A0A0E9VV74</accession>
<name>A0A0E9VV74_ANGAN</name>
<reference evidence="1" key="1">
    <citation type="submission" date="2014-11" db="EMBL/GenBank/DDBJ databases">
        <authorList>
            <person name="Amaro Gonzalez C."/>
        </authorList>
    </citation>
    <scope>NUCLEOTIDE SEQUENCE</scope>
</reference>